<proteinExistence type="predicted"/>
<dbReference type="Proteomes" id="UP000255108">
    <property type="component" value="Unassembled WGS sequence"/>
</dbReference>
<evidence type="ECO:0000313" key="1">
    <source>
        <dbReference type="EMBL" id="STQ91205.1"/>
    </source>
</evidence>
<dbReference type="RefSeq" id="WP_115227445.1">
    <property type="nucleotide sequence ID" value="NZ_CAWOLO010000003.1"/>
</dbReference>
<evidence type="ECO:0000313" key="3">
    <source>
        <dbReference type="Proteomes" id="UP000255108"/>
    </source>
</evidence>
<protein>
    <submittedName>
        <fullName evidence="1">Uncharacterized protein</fullName>
    </submittedName>
</protein>
<sequence length="188" mass="20371">MALTPAMKAAGRKTPELLAQVMKEASDISIRAVVVDASKTTFVGEVSAMVDNEIRVFSVAQSDGRKKTYSDVDSFAAAVMTLFPQKIVGDLPVTIVGAHLLTPKPRNISDIIAEARKQLVKFNLIKTKNTETLARINSELVLAAAWETGTPDEQLKFAEMKNQQTAVTDYAAWVLSEIARITAALPPV</sequence>
<keyword evidence="4" id="KW-1185">Reference proteome</keyword>
<evidence type="ECO:0000313" key="4">
    <source>
        <dbReference type="Proteomes" id="UP000295794"/>
    </source>
</evidence>
<reference evidence="1 3" key="1">
    <citation type="submission" date="2018-06" db="EMBL/GenBank/DDBJ databases">
        <authorList>
            <consortium name="Pathogen Informatics"/>
            <person name="Doyle S."/>
        </authorList>
    </citation>
    <scope>NUCLEOTIDE SEQUENCE [LARGE SCALE GENOMIC DNA]</scope>
    <source>
        <strain evidence="1 3">NCTC11159</strain>
    </source>
</reference>
<gene>
    <name evidence="2" type="ORF">EV682_103308</name>
    <name evidence="1" type="ORF">NCTC11159_02277</name>
</gene>
<dbReference type="AlphaFoldDB" id="A0A377Q905"/>
<name>A0A377Q905_9NEIS</name>
<accession>A0A377Q905</accession>
<evidence type="ECO:0000313" key="2">
    <source>
        <dbReference type="EMBL" id="TCU88724.1"/>
    </source>
</evidence>
<dbReference type="Proteomes" id="UP000295794">
    <property type="component" value="Unassembled WGS sequence"/>
</dbReference>
<dbReference type="EMBL" id="SMBT01000003">
    <property type="protein sequence ID" value="TCU88724.1"/>
    <property type="molecule type" value="Genomic_DNA"/>
</dbReference>
<organism evidence="1 3">
    <name type="scientific">Iodobacter fluviatilis</name>
    <dbReference type="NCBI Taxonomy" id="537"/>
    <lineage>
        <taxon>Bacteria</taxon>
        <taxon>Pseudomonadati</taxon>
        <taxon>Pseudomonadota</taxon>
        <taxon>Betaproteobacteria</taxon>
        <taxon>Neisseriales</taxon>
        <taxon>Chitinibacteraceae</taxon>
        <taxon>Iodobacter</taxon>
    </lineage>
</organism>
<reference evidence="2 4" key="2">
    <citation type="submission" date="2019-03" db="EMBL/GenBank/DDBJ databases">
        <title>Genomic Encyclopedia of Type Strains, Phase IV (KMG-IV): sequencing the most valuable type-strain genomes for metagenomic binning, comparative biology and taxonomic classification.</title>
        <authorList>
            <person name="Goeker M."/>
        </authorList>
    </citation>
    <scope>NUCLEOTIDE SEQUENCE [LARGE SCALE GENOMIC DNA]</scope>
    <source>
        <strain evidence="2 4">DSM 3764</strain>
    </source>
</reference>
<dbReference type="EMBL" id="UGHR01000001">
    <property type="protein sequence ID" value="STQ91205.1"/>
    <property type="molecule type" value="Genomic_DNA"/>
</dbReference>